<proteinExistence type="predicted"/>
<feature type="region of interest" description="Disordered" evidence="1">
    <location>
        <begin position="44"/>
        <end position="65"/>
    </location>
</feature>
<keyword evidence="3" id="KW-1185">Reference proteome</keyword>
<evidence type="ECO:0000313" key="2">
    <source>
        <dbReference type="EMBL" id="MFB9887319.1"/>
    </source>
</evidence>
<protein>
    <submittedName>
        <fullName evidence="2">Uncharacterized protein</fullName>
    </submittedName>
</protein>
<sequence length="65" mass="7057">MADQPHQRTKPSREVLIRSVASSTAIESGEDIAAIEQRLKSGKRQFPHIGLAQPPTKAQAEPAPK</sequence>
<dbReference type="EMBL" id="JBHLZN010000004">
    <property type="protein sequence ID" value="MFB9887319.1"/>
    <property type="molecule type" value="Genomic_DNA"/>
</dbReference>
<dbReference type="Proteomes" id="UP001589628">
    <property type="component" value="Unassembled WGS sequence"/>
</dbReference>
<organism evidence="2 3">
    <name type="scientific">Balneatrix alpica</name>
    <dbReference type="NCBI Taxonomy" id="75684"/>
    <lineage>
        <taxon>Bacteria</taxon>
        <taxon>Pseudomonadati</taxon>
        <taxon>Pseudomonadota</taxon>
        <taxon>Gammaproteobacteria</taxon>
        <taxon>Oceanospirillales</taxon>
        <taxon>Balneatrichaceae</taxon>
        <taxon>Balneatrix</taxon>
    </lineage>
</organism>
<gene>
    <name evidence="2" type="ORF">ACFFLH_12940</name>
</gene>
<accession>A0ABV5ZDE8</accession>
<name>A0ABV5ZDE8_9GAMM</name>
<evidence type="ECO:0000256" key="1">
    <source>
        <dbReference type="SAM" id="MobiDB-lite"/>
    </source>
</evidence>
<evidence type="ECO:0000313" key="3">
    <source>
        <dbReference type="Proteomes" id="UP001589628"/>
    </source>
</evidence>
<dbReference type="RefSeq" id="WP_035461855.1">
    <property type="nucleotide sequence ID" value="NZ_JBHLZN010000004.1"/>
</dbReference>
<reference evidence="2 3" key="1">
    <citation type="submission" date="2024-09" db="EMBL/GenBank/DDBJ databases">
        <authorList>
            <person name="Sun Q."/>
            <person name="Mori K."/>
        </authorList>
    </citation>
    <scope>NUCLEOTIDE SEQUENCE [LARGE SCALE GENOMIC DNA]</scope>
    <source>
        <strain evidence="2 3">ATCC 51285</strain>
    </source>
</reference>
<comment type="caution">
    <text evidence="2">The sequence shown here is derived from an EMBL/GenBank/DDBJ whole genome shotgun (WGS) entry which is preliminary data.</text>
</comment>